<gene>
    <name evidence="2" type="ORF">ABDJ40_10695</name>
</gene>
<accession>A0ABV0GDU1</accession>
<protein>
    <recommendedName>
        <fullName evidence="4">Thioredoxin domain-containing protein</fullName>
    </recommendedName>
</protein>
<evidence type="ECO:0000313" key="2">
    <source>
        <dbReference type="EMBL" id="MEO3713229.1"/>
    </source>
</evidence>
<proteinExistence type="predicted"/>
<name>A0ABV0GDU1_9BURK</name>
<keyword evidence="3" id="KW-1185">Reference proteome</keyword>
<evidence type="ECO:0008006" key="4">
    <source>
        <dbReference type="Google" id="ProtNLM"/>
    </source>
</evidence>
<dbReference type="Proteomes" id="UP001462640">
    <property type="component" value="Unassembled WGS sequence"/>
</dbReference>
<organism evidence="2 3">
    <name type="scientific">Roseateles flavus</name>
    <dbReference type="NCBI Taxonomy" id="3149041"/>
    <lineage>
        <taxon>Bacteria</taxon>
        <taxon>Pseudomonadati</taxon>
        <taxon>Pseudomonadota</taxon>
        <taxon>Betaproteobacteria</taxon>
        <taxon>Burkholderiales</taxon>
        <taxon>Sphaerotilaceae</taxon>
        <taxon>Roseateles</taxon>
    </lineage>
</organism>
<evidence type="ECO:0000313" key="3">
    <source>
        <dbReference type="Proteomes" id="UP001462640"/>
    </source>
</evidence>
<dbReference type="EMBL" id="JBDPZC010000004">
    <property type="protein sequence ID" value="MEO3713229.1"/>
    <property type="molecule type" value="Genomic_DNA"/>
</dbReference>
<sequence>MNASRLDHRLRRLACAGLLAFPLAALAHPSRVETLDAAAWSRLQQSERGHSAVVFSTTDCAHCPGVIAQLSGHIRAQKSHARLIVVVMDGAGPELLRHEAYLPADRLFVFDPATPPAALRHAVDPRWRGVTPYVVLMKPAAPAVTQAGPPPAEMLQRWLGEPGGSAAGLARP</sequence>
<evidence type="ECO:0000256" key="1">
    <source>
        <dbReference type="SAM" id="SignalP"/>
    </source>
</evidence>
<feature type="chain" id="PRO_5045374300" description="Thioredoxin domain-containing protein" evidence="1">
    <location>
        <begin position="28"/>
        <end position="172"/>
    </location>
</feature>
<keyword evidence="1" id="KW-0732">Signal</keyword>
<reference evidence="2 3" key="1">
    <citation type="submission" date="2024-05" db="EMBL/GenBank/DDBJ databases">
        <title>Roseateles sp. 2.12 16S ribosomal RNA gene Genome sequencing and assembly.</title>
        <authorList>
            <person name="Woo H."/>
        </authorList>
    </citation>
    <scope>NUCLEOTIDE SEQUENCE [LARGE SCALE GENOMIC DNA]</scope>
    <source>
        <strain evidence="2 3">2.12</strain>
    </source>
</reference>
<feature type="signal peptide" evidence="1">
    <location>
        <begin position="1"/>
        <end position="27"/>
    </location>
</feature>
<comment type="caution">
    <text evidence="2">The sequence shown here is derived from an EMBL/GenBank/DDBJ whole genome shotgun (WGS) entry which is preliminary data.</text>
</comment>
<dbReference type="RefSeq" id="WP_347609475.1">
    <property type="nucleotide sequence ID" value="NZ_JBDPZC010000004.1"/>
</dbReference>